<evidence type="ECO:0000313" key="2">
    <source>
        <dbReference type="EMBL" id="KAK2183469.1"/>
    </source>
</evidence>
<evidence type="ECO:0000313" key="3">
    <source>
        <dbReference type="Proteomes" id="UP001209878"/>
    </source>
</evidence>
<dbReference type="Proteomes" id="UP001209878">
    <property type="component" value="Unassembled WGS sequence"/>
</dbReference>
<dbReference type="AlphaFoldDB" id="A0AAD9L513"/>
<keyword evidence="3" id="KW-1185">Reference proteome</keyword>
<dbReference type="EMBL" id="JAODUO010000311">
    <property type="protein sequence ID" value="KAK2183469.1"/>
    <property type="molecule type" value="Genomic_DNA"/>
</dbReference>
<evidence type="ECO:0000256" key="1">
    <source>
        <dbReference type="SAM" id="MobiDB-lite"/>
    </source>
</evidence>
<sequence>MVAETSTDISTTGTTSAEYTSETKTTTTPTTLHETTSIAAGTSTEFTTDINNTTTKSPNMTSSAGTVPSAPGVCPLFLPQCLDVPSDNQLIINGTSCTGSQYFRCCGVNNYMRFGCNHGVLTAYMHQTCSVGTNCTESTDCSLNPC</sequence>
<gene>
    <name evidence="2" type="ORF">NP493_312g09026</name>
</gene>
<comment type="caution">
    <text evidence="2">The sequence shown here is derived from an EMBL/GenBank/DDBJ whole genome shotgun (WGS) entry which is preliminary data.</text>
</comment>
<name>A0AAD9L513_RIDPI</name>
<organism evidence="2 3">
    <name type="scientific">Ridgeia piscesae</name>
    <name type="common">Tubeworm</name>
    <dbReference type="NCBI Taxonomy" id="27915"/>
    <lineage>
        <taxon>Eukaryota</taxon>
        <taxon>Metazoa</taxon>
        <taxon>Spiralia</taxon>
        <taxon>Lophotrochozoa</taxon>
        <taxon>Annelida</taxon>
        <taxon>Polychaeta</taxon>
        <taxon>Sedentaria</taxon>
        <taxon>Canalipalpata</taxon>
        <taxon>Sabellida</taxon>
        <taxon>Siboglinidae</taxon>
        <taxon>Ridgeia</taxon>
    </lineage>
</organism>
<feature type="compositionally biased region" description="Low complexity" evidence="1">
    <location>
        <begin position="1"/>
        <end position="55"/>
    </location>
</feature>
<accession>A0AAD9L513</accession>
<reference evidence="2" key="1">
    <citation type="journal article" date="2023" name="Mol. Biol. Evol.">
        <title>Third-Generation Sequencing Reveals the Adaptive Role of the Epigenome in Three Deep-Sea Polychaetes.</title>
        <authorList>
            <person name="Perez M."/>
            <person name="Aroh O."/>
            <person name="Sun Y."/>
            <person name="Lan Y."/>
            <person name="Juniper S.K."/>
            <person name="Young C.R."/>
            <person name="Angers B."/>
            <person name="Qian P.Y."/>
        </authorList>
    </citation>
    <scope>NUCLEOTIDE SEQUENCE</scope>
    <source>
        <strain evidence="2">R07B-5</strain>
    </source>
</reference>
<feature type="region of interest" description="Disordered" evidence="1">
    <location>
        <begin position="1"/>
        <end position="64"/>
    </location>
</feature>
<protein>
    <submittedName>
        <fullName evidence="2">Uncharacterized protein</fullName>
    </submittedName>
</protein>
<proteinExistence type="predicted"/>